<protein>
    <recommendedName>
        <fullName evidence="6 19">Adenosylcobinamide-GDP ribazoletransferase</fullName>
        <ecNumber evidence="5 19">2.7.8.26</ecNumber>
    </recommendedName>
    <alternativeName>
        <fullName evidence="16 19">Cobalamin synthase</fullName>
    </alternativeName>
    <alternativeName>
        <fullName evidence="15 19">Cobalamin-5'-phosphate synthase</fullName>
    </alternativeName>
</protein>
<evidence type="ECO:0000256" key="13">
    <source>
        <dbReference type="ARBA" id="ARBA00023136"/>
    </source>
</evidence>
<evidence type="ECO:0000256" key="12">
    <source>
        <dbReference type="ARBA" id="ARBA00022989"/>
    </source>
</evidence>
<comment type="similarity">
    <text evidence="4 19">Belongs to the CobS family.</text>
</comment>
<feature type="transmembrane region" description="Helical" evidence="19">
    <location>
        <begin position="136"/>
        <end position="154"/>
    </location>
</feature>
<proteinExistence type="inferred from homology"/>
<dbReference type="GO" id="GO:0009236">
    <property type="term" value="P:cobalamin biosynthetic process"/>
    <property type="evidence" value="ECO:0007669"/>
    <property type="project" value="UniProtKB-UniRule"/>
</dbReference>
<feature type="transmembrane region" description="Helical" evidence="19">
    <location>
        <begin position="241"/>
        <end position="263"/>
    </location>
</feature>
<evidence type="ECO:0000256" key="6">
    <source>
        <dbReference type="ARBA" id="ARBA00015850"/>
    </source>
</evidence>
<comment type="cofactor">
    <cofactor evidence="1 19">
        <name>Mg(2+)</name>
        <dbReference type="ChEBI" id="CHEBI:18420"/>
    </cofactor>
</comment>
<dbReference type="Pfam" id="PF02654">
    <property type="entry name" value="CobS"/>
    <property type="match status" value="1"/>
</dbReference>
<dbReference type="GO" id="GO:0051073">
    <property type="term" value="F:adenosylcobinamide-GDP ribazoletransferase activity"/>
    <property type="evidence" value="ECO:0007669"/>
    <property type="project" value="UniProtKB-UniRule"/>
</dbReference>
<keyword evidence="11 19" id="KW-0460">Magnesium</keyword>
<keyword evidence="13 19" id="KW-0472">Membrane</keyword>
<evidence type="ECO:0000256" key="9">
    <source>
        <dbReference type="ARBA" id="ARBA00022679"/>
    </source>
</evidence>
<dbReference type="Proteomes" id="UP000295636">
    <property type="component" value="Unassembled WGS sequence"/>
</dbReference>
<sequence length="298" mass="31627">MLDMVVKGLAACAAAFQFLSRLPIPVKLDYNDALFRRSVVFYPLVGVVLGLLFALAGALLRAGFPSAGADIPGTGIDFGFGFGAGLGPGTAAALVLLLWVGLTGALHLDGLMDTADGIFSHRSREQMLDIMKDSRVGAMGVIACILTLLLKWTLLEQWLMLPGTELICMLPLATLWSRWYMVVAIACWPYARREQEGRGIGSFFRGLGVKHLALHTLLALLLSMGLMWLSGGPASPFSPKGLMAVGTAAAGALLIGIGASVYLNRKLGGLTGDTYGAMNELIETALLLLLYIAITAMR</sequence>
<dbReference type="EMBL" id="SMRT01000001">
    <property type="protein sequence ID" value="TDG00959.1"/>
    <property type="molecule type" value="Genomic_DNA"/>
</dbReference>
<evidence type="ECO:0000256" key="11">
    <source>
        <dbReference type="ARBA" id="ARBA00022842"/>
    </source>
</evidence>
<evidence type="ECO:0000256" key="17">
    <source>
        <dbReference type="ARBA" id="ARBA00048623"/>
    </source>
</evidence>
<comment type="function">
    <text evidence="14 19">Joins adenosylcobinamide-GDP and alpha-ribazole to generate adenosylcobalamin (Ado-cobalamin). Also synthesizes adenosylcobalamin 5'-phosphate from adenosylcobinamide-GDP and alpha-ribazole 5'-phosphate.</text>
</comment>
<dbReference type="GO" id="GO:0008818">
    <property type="term" value="F:cobalamin 5'-phosphate synthase activity"/>
    <property type="evidence" value="ECO:0007669"/>
    <property type="project" value="UniProtKB-UniRule"/>
</dbReference>
<evidence type="ECO:0000256" key="4">
    <source>
        <dbReference type="ARBA" id="ARBA00010561"/>
    </source>
</evidence>
<comment type="caution">
    <text evidence="20">The sequence shown here is derived from an EMBL/GenBank/DDBJ whole genome shotgun (WGS) entry which is preliminary data.</text>
</comment>
<feature type="transmembrane region" description="Helical" evidence="19">
    <location>
        <begin position="211"/>
        <end position="229"/>
    </location>
</feature>
<evidence type="ECO:0000256" key="14">
    <source>
        <dbReference type="ARBA" id="ARBA00025228"/>
    </source>
</evidence>
<comment type="catalytic activity">
    <reaction evidence="17 19">
        <text>alpha-ribazole + adenosylcob(III)inamide-GDP = adenosylcob(III)alamin + GMP + H(+)</text>
        <dbReference type="Rhea" id="RHEA:16049"/>
        <dbReference type="ChEBI" id="CHEBI:10329"/>
        <dbReference type="ChEBI" id="CHEBI:15378"/>
        <dbReference type="ChEBI" id="CHEBI:18408"/>
        <dbReference type="ChEBI" id="CHEBI:58115"/>
        <dbReference type="ChEBI" id="CHEBI:60487"/>
        <dbReference type="EC" id="2.7.8.26"/>
    </reaction>
</comment>
<dbReference type="RefSeq" id="WP_133225668.1">
    <property type="nucleotide sequence ID" value="NZ_SMRT01000001.1"/>
</dbReference>
<gene>
    <name evidence="19" type="primary">cobS</name>
    <name evidence="20" type="ORF">E1757_02035</name>
</gene>
<evidence type="ECO:0000256" key="1">
    <source>
        <dbReference type="ARBA" id="ARBA00001946"/>
    </source>
</evidence>
<keyword evidence="21" id="KW-1185">Reference proteome</keyword>
<feature type="transmembrane region" description="Helical" evidence="19">
    <location>
        <begin position="39"/>
        <end position="60"/>
    </location>
</feature>
<feature type="transmembrane region" description="Helical" evidence="19">
    <location>
        <begin position="80"/>
        <end position="102"/>
    </location>
</feature>
<evidence type="ECO:0000256" key="18">
    <source>
        <dbReference type="ARBA" id="ARBA00049504"/>
    </source>
</evidence>
<keyword evidence="10 19" id="KW-0812">Transmembrane</keyword>
<evidence type="ECO:0000256" key="15">
    <source>
        <dbReference type="ARBA" id="ARBA00032605"/>
    </source>
</evidence>
<evidence type="ECO:0000256" key="16">
    <source>
        <dbReference type="ARBA" id="ARBA00032853"/>
    </source>
</evidence>
<keyword evidence="9 19" id="KW-0808">Transferase</keyword>
<comment type="subcellular location">
    <subcellularLocation>
        <location evidence="2 19">Cell membrane</location>
        <topology evidence="2 19">Multi-pass membrane protein</topology>
    </subcellularLocation>
</comment>
<dbReference type="PANTHER" id="PTHR34148:SF1">
    <property type="entry name" value="ADENOSYLCOBINAMIDE-GDP RIBAZOLETRANSFERASE"/>
    <property type="match status" value="1"/>
</dbReference>
<dbReference type="PANTHER" id="PTHR34148">
    <property type="entry name" value="ADENOSYLCOBINAMIDE-GDP RIBAZOLETRANSFERASE"/>
    <property type="match status" value="1"/>
</dbReference>
<dbReference type="EC" id="2.7.8.26" evidence="5 19"/>
<evidence type="ECO:0000256" key="8">
    <source>
        <dbReference type="ARBA" id="ARBA00022573"/>
    </source>
</evidence>
<evidence type="ECO:0000313" key="21">
    <source>
        <dbReference type="Proteomes" id="UP000295636"/>
    </source>
</evidence>
<keyword evidence="7 19" id="KW-1003">Cell membrane</keyword>
<reference evidence="20 21" key="1">
    <citation type="submission" date="2019-03" db="EMBL/GenBank/DDBJ databases">
        <title>This is whole genome sequence of Paenibacillus sp MS74 strain.</title>
        <authorList>
            <person name="Trinh H.N."/>
        </authorList>
    </citation>
    <scope>NUCLEOTIDE SEQUENCE [LARGE SCALE GENOMIC DNA]</scope>
    <source>
        <strain evidence="20 21">MS74</strain>
    </source>
</reference>
<comment type="catalytic activity">
    <reaction evidence="18 19">
        <text>alpha-ribazole 5'-phosphate + adenosylcob(III)inamide-GDP = adenosylcob(III)alamin 5'-phosphate + GMP + H(+)</text>
        <dbReference type="Rhea" id="RHEA:23560"/>
        <dbReference type="ChEBI" id="CHEBI:15378"/>
        <dbReference type="ChEBI" id="CHEBI:57918"/>
        <dbReference type="ChEBI" id="CHEBI:58115"/>
        <dbReference type="ChEBI" id="CHEBI:60487"/>
        <dbReference type="ChEBI" id="CHEBI:60493"/>
        <dbReference type="EC" id="2.7.8.26"/>
    </reaction>
</comment>
<name>A0A4R5L014_9BACL</name>
<feature type="transmembrane region" description="Helical" evidence="19">
    <location>
        <begin position="166"/>
        <end position="191"/>
    </location>
</feature>
<evidence type="ECO:0000256" key="19">
    <source>
        <dbReference type="HAMAP-Rule" id="MF_00719"/>
    </source>
</evidence>
<dbReference type="AlphaFoldDB" id="A0A4R5L014"/>
<accession>A0A4R5L014</accession>
<evidence type="ECO:0000256" key="7">
    <source>
        <dbReference type="ARBA" id="ARBA00022475"/>
    </source>
</evidence>
<evidence type="ECO:0000256" key="10">
    <source>
        <dbReference type="ARBA" id="ARBA00022692"/>
    </source>
</evidence>
<dbReference type="InterPro" id="IPR003805">
    <property type="entry name" value="CobS"/>
</dbReference>
<dbReference type="GO" id="GO:0005886">
    <property type="term" value="C:plasma membrane"/>
    <property type="evidence" value="ECO:0007669"/>
    <property type="project" value="UniProtKB-SubCell"/>
</dbReference>
<dbReference type="HAMAP" id="MF_00719">
    <property type="entry name" value="CobS"/>
    <property type="match status" value="1"/>
</dbReference>
<organism evidence="20 21">
    <name type="scientific">Paenibacillus piri</name>
    <dbReference type="NCBI Taxonomy" id="2547395"/>
    <lineage>
        <taxon>Bacteria</taxon>
        <taxon>Bacillati</taxon>
        <taxon>Bacillota</taxon>
        <taxon>Bacilli</taxon>
        <taxon>Bacillales</taxon>
        <taxon>Paenibacillaceae</taxon>
        <taxon>Paenibacillus</taxon>
    </lineage>
</organism>
<dbReference type="UniPathway" id="UPA00148">
    <property type="reaction ID" value="UER00238"/>
</dbReference>
<evidence type="ECO:0000256" key="2">
    <source>
        <dbReference type="ARBA" id="ARBA00004651"/>
    </source>
</evidence>
<evidence type="ECO:0000256" key="5">
    <source>
        <dbReference type="ARBA" id="ARBA00013200"/>
    </source>
</evidence>
<evidence type="ECO:0000313" key="20">
    <source>
        <dbReference type="EMBL" id="TDG00959.1"/>
    </source>
</evidence>
<evidence type="ECO:0000256" key="3">
    <source>
        <dbReference type="ARBA" id="ARBA00004663"/>
    </source>
</evidence>
<comment type="pathway">
    <text evidence="3 19">Cofactor biosynthesis; adenosylcobalamin biosynthesis; adenosylcobalamin from cob(II)yrinate a,c-diamide: step 7/7.</text>
</comment>
<keyword evidence="12 19" id="KW-1133">Transmembrane helix</keyword>
<keyword evidence="8 19" id="KW-0169">Cobalamin biosynthesis</keyword>
<dbReference type="OrthoDB" id="9794626at2"/>
<feature type="transmembrane region" description="Helical" evidence="19">
    <location>
        <begin position="275"/>
        <end position="294"/>
    </location>
</feature>